<accession>A0A558GZX5</accession>
<dbReference type="Proteomes" id="UP000316500">
    <property type="component" value="Unassembled WGS sequence"/>
</dbReference>
<name>A0A558GZX5_PAENT</name>
<comment type="caution">
    <text evidence="1">The sequence shown here is derived from an EMBL/GenBank/DDBJ whole genome shotgun (WGS) entry which is preliminary data.</text>
</comment>
<proteinExistence type="predicted"/>
<gene>
    <name evidence="1" type="ORF">FQP90_12315</name>
</gene>
<dbReference type="AlphaFoldDB" id="A0A558GZX5"/>
<dbReference type="EMBL" id="VNFK01000008">
    <property type="protein sequence ID" value="TVU62415.1"/>
    <property type="molecule type" value="Genomic_DNA"/>
</dbReference>
<evidence type="ECO:0000313" key="1">
    <source>
        <dbReference type="EMBL" id="TVU62415.1"/>
    </source>
</evidence>
<organism evidence="1 2">
    <name type="scientific">Paenarthrobacter nitroguajacolicus</name>
    <name type="common">Arthrobacter nitroguajacolicus</name>
    <dbReference type="NCBI Taxonomy" id="211146"/>
    <lineage>
        <taxon>Bacteria</taxon>
        <taxon>Bacillati</taxon>
        <taxon>Actinomycetota</taxon>
        <taxon>Actinomycetes</taxon>
        <taxon>Micrococcales</taxon>
        <taxon>Micrococcaceae</taxon>
        <taxon>Paenarthrobacter</taxon>
    </lineage>
</organism>
<dbReference type="RefSeq" id="WP_144650710.1">
    <property type="nucleotide sequence ID" value="NZ_VNFK01000008.1"/>
</dbReference>
<protein>
    <submittedName>
        <fullName evidence="1">Uncharacterized protein</fullName>
    </submittedName>
</protein>
<dbReference type="OrthoDB" id="9793302at2"/>
<evidence type="ECO:0000313" key="2">
    <source>
        <dbReference type="Proteomes" id="UP000316500"/>
    </source>
</evidence>
<reference evidence="1 2" key="1">
    <citation type="submission" date="2019-07" db="EMBL/GenBank/DDBJ databases">
        <title>Diversity of Bacteria from Kongsfjorden, Arctic.</title>
        <authorList>
            <person name="Yu Y."/>
        </authorList>
    </citation>
    <scope>NUCLEOTIDE SEQUENCE [LARGE SCALE GENOMIC DNA]</scope>
    <source>
        <strain evidence="1 2">SM1928</strain>
    </source>
</reference>
<sequence>MAKPSSGLCARVDCVLAAMSIDAINTAWPPAVVRTRLWHDAWSEFMLFLGYDVAIRKVIREEVRERHPKPHGT</sequence>